<gene>
    <name evidence="5" type="ORF">HJG60_001428</name>
</gene>
<comment type="subcellular location">
    <subcellularLocation>
        <location evidence="1">Nucleus</location>
    </subcellularLocation>
</comment>
<protein>
    <submittedName>
        <fullName evidence="5">BEN domain containing 2</fullName>
    </submittedName>
</protein>
<sequence length="606" mass="65737">MSAGQGVGGLPGLGDQPVPQMNHPANLRRNNPNSAGVEFIPLNKRGRSSVSMKNNMGLQGLIQNTNKQVAQLCRIISKMQSTEEEESLPNQAIPTAEEQSLANTPEMMGNHSMDPDTASSSVQIHPNLGMQEIAGNSQENKHEAMSRPTSFINGSGQCCSSLPVCLPVEMVKAETNQRENIQVMSNAPLLGNNNGQDHPHVVMHCNVDSNTEVRSETVISATSTVENGSAQDTKSFVITPSYALLPFGVIVKANGMGNSNGTMISPTVLKNDNSHGSSLSPDSISLHIGYLGNPERNVIILKMHLMNAQRKPEPKHAARYLARVLFSKEVLVCSSVGTNPYQPHLRNRQPLDPNKLAAIREFLATVFPNRDLRENGKEWRTCLSYINALIRYLGSTIRGTPEIVVTTNPNIPASANLNNNRYGDGGEGSSQLSQQAAVSEARARVNYQPNSSAVPEGAEKPSTSDLPIPCGALDYIGNPSRNIKLSHSVLMVAKRKASPEMSATYLMSHLFPEEVLLKSDVCGNLWHGICAVNFNKINALREFLQDVFPKCDLSENGRDWKLCMQSINCHNGSCRGGHGDLTCESLASEVITTTIKSESSDTDYSD</sequence>
<dbReference type="GO" id="GO:0005634">
    <property type="term" value="C:nucleus"/>
    <property type="evidence" value="ECO:0007669"/>
    <property type="project" value="UniProtKB-SubCell"/>
</dbReference>
<feature type="region of interest" description="Disordered" evidence="3">
    <location>
        <begin position="414"/>
        <end position="434"/>
    </location>
</feature>
<evidence type="ECO:0000256" key="1">
    <source>
        <dbReference type="ARBA" id="ARBA00004123"/>
    </source>
</evidence>
<dbReference type="GO" id="GO:0003677">
    <property type="term" value="F:DNA binding"/>
    <property type="evidence" value="ECO:0007669"/>
    <property type="project" value="InterPro"/>
</dbReference>
<name>A0A833ZC09_9CHIR</name>
<dbReference type="Gene3D" id="1.10.10.2590">
    <property type="entry name" value="BEN domain"/>
    <property type="match status" value="1"/>
</dbReference>
<dbReference type="AlphaFoldDB" id="A0A833ZC09"/>
<accession>A0A833ZC09</accession>
<dbReference type="EMBL" id="JABVXQ010000009">
    <property type="protein sequence ID" value="KAF6090088.1"/>
    <property type="molecule type" value="Genomic_DNA"/>
</dbReference>
<keyword evidence="2" id="KW-0539">Nucleus</keyword>
<dbReference type="PROSITE" id="PS51457">
    <property type="entry name" value="BEN"/>
    <property type="match status" value="1"/>
</dbReference>
<dbReference type="SMART" id="SM01025">
    <property type="entry name" value="BEN"/>
    <property type="match status" value="2"/>
</dbReference>
<dbReference type="Pfam" id="PF10523">
    <property type="entry name" value="BEN"/>
    <property type="match status" value="2"/>
</dbReference>
<dbReference type="InterPro" id="IPR018379">
    <property type="entry name" value="BEN_domain"/>
</dbReference>
<feature type="compositionally biased region" description="Gly residues" evidence="3">
    <location>
        <begin position="1"/>
        <end position="12"/>
    </location>
</feature>
<organism evidence="5 6">
    <name type="scientific">Phyllostomus discolor</name>
    <name type="common">pale spear-nosed bat</name>
    <dbReference type="NCBI Taxonomy" id="89673"/>
    <lineage>
        <taxon>Eukaryota</taxon>
        <taxon>Metazoa</taxon>
        <taxon>Chordata</taxon>
        <taxon>Craniata</taxon>
        <taxon>Vertebrata</taxon>
        <taxon>Euteleostomi</taxon>
        <taxon>Mammalia</taxon>
        <taxon>Eutheria</taxon>
        <taxon>Laurasiatheria</taxon>
        <taxon>Chiroptera</taxon>
        <taxon>Yangochiroptera</taxon>
        <taxon>Phyllostomidae</taxon>
        <taxon>Phyllostominae</taxon>
        <taxon>Phyllostomus</taxon>
    </lineage>
</organism>
<evidence type="ECO:0000256" key="3">
    <source>
        <dbReference type="SAM" id="MobiDB-lite"/>
    </source>
</evidence>
<dbReference type="Proteomes" id="UP000664940">
    <property type="component" value="Unassembled WGS sequence"/>
</dbReference>
<evidence type="ECO:0000256" key="2">
    <source>
        <dbReference type="ARBA" id="ARBA00023242"/>
    </source>
</evidence>
<evidence type="ECO:0000259" key="4">
    <source>
        <dbReference type="PROSITE" id="PS51457"/>
    </source>
</evidence>
<comment type="caution">
    <text evidence="5">The sequence shown here is derived from an EMBL/GenBank/DDBJ whole genome shotgun (WGS) entry which is preliminary data.</text>
</comment>
<dbReference type="PANTHER" id="PTHR47305">
    <property type="entry name" value="BEN DOMAIN-CONTAINING PROTEIN 2"/>
    <property type="match status" value="1"/>
</dbReference>
<feature type="domain" description="BEN" evidence="4">
    <location>
        <begin position="295"/>
        <end position="397"/>
    </location>
</feature>
<dbReference type="PANTHER" id="PTHR47305:SF3">
    <property type="entry name" value="BEN DOMAIN-CONTAINING PROTEIN 2"/>
    <property type="match status" value="1"/>
</dbReference>
<feature type="region of interest" description="Disordered" evidence="3">
    <location>
        <begin position="1"/>
        <end position="38"/>
    </location>
</feature>
<proteinExistence type="predicted"/>
<evidence type="ECO:0000313" key="5">
    <source>
        <dbReference type="EMBL" id="KAF6090088.1"/>
    </source>
</evidence>
<evidence type="ECO:0000313" key="6">
    <source>
        <dbReference type="Proteomes" id="UP000664940"/>
    </source>
</evidence>
<reference evidence="5 6" key="1">
    <citation type="journal article" date="2020" name="Nature">
        <title>Six reference-quality genomes reveal evolution of bat adaptations.</title>
        <authorList>
            <person name="Jebb D."/>
            <person name="Huang Z."/>
            <person name="Pippel M."/>
            <person name="Hughes G.M."/>
            <person name="Lavrichenko K."/>
            <person name="Devanna P."/>
            <person name="Winkler S."/>
            <person name="Jermiin L.S."/>
            <person name="Skirmuntt E.C."/>
            <person name="Katzourakis A."/>
            <person name="Burkitt-Gray L."/>
            <person name="Ray D.A."/>
            <person name="Sullivan K.A.M."/>
            <person name="Roscito J.G."/>
            <person name="Kirilenko B.M."/>
            <person name="Davalos L.M."/>
            <person name="Corthals A.P."/>
            <person name="Power M.L."/>
            <person name="Jones G."/>
            <person name="Ransome R.D."/>
            <person name="Dechmann D.K.N."/>
            <person name="Locatelli A.G."/>
            <person name="Puechmaille S.J."/>
            <person name="Fedrigo O."/>
            <person name="Jarvis E.D."/>
            <person name="Hiller M."/>
            <person name="Vernes S.C."/>
            <person name="Myers E.W."/>
            <person name="Teeling E.C."/>
        </authorList>
    </citation>
    <scope>NUCLEOTIDE SEQUENCE [LARGE SCALE GENOMIC DNA]</scope>
    <source>
        <strain evidence="5">Bat1K_MPI-CBG_1</strain>
    </source>
</reference>